<keyword evidence="1" id="KW-0862">Zinc</keyword>
<dbReference type="GeneID" id="117152028"/>
<feature type="domain" description="Peptidase A2" evidence="4">
    <location>
        <begin position="230"/>
        <end position="268"/>
    </location>
</feature>
<dbReference type="SMART" id="SM00343">
    <property type="entry name" value="ZnF_C2HC"/>
    <property type="match status" value="2"/>
</dbReference>
<evidence type="ECO:0000256" key="2">
    <source>
        <dbReference type="SAM" id="MobiDB-lite"/>
    </source>
</evidence>
<dbReference type="GO" id="GO:0008270">
    <property type="term" value="F:zinc ion binding"/>
    <property type="evidence" value="ECO:0007669"/>
    <property type="project" value="UniProtKB-KW"/>
</dbReference>
<keyword evidence="1" id="KW-0479">Metal-binding</keyword>
<dbReference type="OrthoDB" id="7693469at2759"/>
<keyword evidence="5" id="KW-1185">Reference proteome</keyword>
<dbReference type="Proteomes" id="UP000515180">
    <property type="component" value="Unplaced"/>
</dbReference>
<proteinExistence type="predicted"/>
<dbReference type="GO" id="GO:0006508">
    <property type="term" value="P:proteolysis"/>
    <property type="evidence" value="ECO:0007669"/>
    <property type="project" value="InterPro"/>
</dbReference>
<accession>A0A6P8L325</accession>
<dbReference type="PROSITE" id="PS50158">
    <property type="entry name" value="ZF_CCHC"/>
    <property type="match status" value="1"/>
</dbReference>
<name>A0A6P8L325_BOMIM</name>
<dbReference type="InterPro" id="IPR001995">
    <property type="entry name" value="Peptidase_A2_cat"/>
</dbReference>
<evidence type="ECO:0000313" key="5">
    <source>
        <dbReference type="Proteomes" id="UP000515180"/>
    </source>
</evidence>
<protein>
    <submittedName>
        <fullName evidence="6">Uncharacterized protein LOC117152028</fullName>
    </submittedName>
</protein>
<dbReference type="Pfam" id="PF03732">
    <property type="entry name" value="Retrotrans_gag"/>
    <property type="match status" value="1"/>
</dbReference>
<dbReference type="PROSITE" id="PS50175">
    <property type="entry name" value="ASP_PROT_RETROV"/>
    <property type="match status" value="1"/>
</dbReference>
<gene>
    <name evidence="6" type="primary">LOC117152028</name>
</gene>
<evidence type="ECO:0000313" key="6">
    <source>
        <dbReference type="RefSeq" id="XP_033178230.1"/>
    </source>
</evidence>
<sequence>MAKVFGWSDIHMVVFANELLTGAAKSFVRYERGMKSWVKLRKALKDEFEDVVSDQQIHQELANRTKRPDESLQRYINSMREIAGQERVDIQSQIGYIIQGIPDEVANKAVLYRAKNMQQLKERLKQYKEMKRDTKAETKFRECKDDMGRRSEVRDQSEQRVNDKSCFNCVSADYLSAKCPEKEKGAKCFKCNEVGHMTARCTVRPKKTDFISRPEEKEYVKEVSIDDCKFISVVDTGSDLTLIRSNGYAKLGSPPLANSKLKFKGLGSTDNETCGEVTSLRLDDQTDGYEEAPNILKVNTVEQTDETDVSHAQEPHYREAIRDIIRGYKPKKTRDAGVTSKSVSKSDKPVA</sequence>
<dbReference type="RefSeq" id="XP_033178230.1">
    <property type="nucleotide sequence ID" value="XM_033322339.1"/>
</dbReference>
<dbReference type="GO" id="GO:0003676">
    <property type="term" value="F:nucleic acid binding"/>
    <property type="evidence" value="ECO:0007669"/>
    <property type="project" value="InterPro"/>
</dbReference>
<reference evidence="6" key="1">
    <citation type="submission" date="2025-08" db="UniProtKB">
        <authorList>
            <consortium name="RefSeq"/>
        </authorList>
    </citation>
    <scope>IDENTIFICATION</scope>
</reference>
<dbReference type="Gene3D" id="4.10.60.10">
    <property type="entry name" value="Zinc finger, CCHC-type"/>
    <property type="match status" value="1"/>
</dbReference>
<dbReference type="InterPro" id="IPR036875">
    <property type="entry name" value="Znf_CCHC_sf"/>
</dbReference>
<evidence type="ECO:0000259" key="4">
    <source>
        <dbReference type="PROSITE" id="PS50175"/>
    </source>
</evidence>
<evidence type="ECO:0000259" key="3">
    <source>
        <dbReference type="PROSITE" id="PS50158"/>
    </source>
</evidence>
<dbReference type="SUPFAM" id="SSF57756">
    <property type="entry name" value="Retrovirus zinc finger-like domains"/>
    <property type="match status" value="1"/>
</dbReference>
<keyword evidence="1" id="KW-0863">Zinc-finger</keyword>
<dbReference type="InterPro" id="IPR005162">
    <property type="entry name" value="Retrotrans_gag_dom"/>
</dbReference>
<feature type="domain" description="CCHC-type" evidence="3">
    <location>
        <begin position="187"/>
        <end position="201"/>
    </location>
</feature>
<organism evidence="5 6">
    <name type="scientific">Bombus impatiens</name>
    <name type="common">Bumblebee</name>
    <dbReference type="NCBI Taxonomy" id="132113"/>
    <lineage>
        <taxon>Eukaryota</taxon>
        <taxon>Metazoa</taxon>
        <taxon>Ecdysozoa</taxon>
        <taxon>Arthropoda</taxon>
        <taxon>Hexapoda</taxon>
        <taxon>Insecta</taxon>
        <taxon>Pterygota</taxon>
        <taxon>Neoptera</taxon>
        <taxon>Endopterygota</taxon>
        <taxon>Hymenoptera</taxon>
        <taxon>Apocrita</taxon>
        <taxon>Aculeata</taxon>
        <taxon>Apoidea</taxon>
        <taxon>Anthophila</taxon>
        <taxon>Apidae</taxon>
        <taxon>Bombus</taxon>
        <taxon>Pyrobombus</taxon>
    </lineage>
</organism>
<evidence type="ECO:0000256" key="1">
    <source>
        <dbReference type="PROSITE-ProRule" id="PRU00047"/>
    </source>
</evidence>
<feature type="region of interest" description="Disordered" evidence="2">
    <location>
        <begin position="326"/>
        <end position="351"/>
    </location>
</feature>
<dbReference type="GO" id="GO:0004190">
    <property type="term" value="F:aspartic-type endopeptidase activity"/>
    <property type="evidence" value="ECO:0007669"/>
    <property type="project" value="InterPro"/>
</dbReference>
<dbReference type="InterPro" id="IPR001878">
    <property type="entry name" value="Znf_CCHC"/>
</dbReference>
<dbReference type="AlphaFoldDB" id="A0A6P8L325"/>